<dbReference type="EMBL" id="JACHIR010000001">
    <property type="protein sequence ID" value="MBB5894844.1"/>
    <property type="molecule type" value="Genomic_DNA"/>
</dbReference>
<dbReference type="InterPro" id="IPR003710">
    <property type="entry name" value="ApbA"/>
</dbReference>
<organism evidence="7 8">
    <name type="scientific">Kutzneria kofuensis</name>
    <dbReference type="NCBI Taxonomy" id="103725"/>
    <lineage>
        <taxon>Bacteria</taxon>
        <taxon>Bacillati</taxon>
        <taxon>Actinomycetota</taxon>
        <taxon>Actinomycetes</taxon>
        <taxon>Pseudonocardiales</taxon>
        <taxon>Pseudonocardiaceae</taxon>
        <taxon>Kutzneria</taxon>
    </lineage>
</organism>
<evidence type="ECO:0000256" key="1">
    <source>
        <dbReference type="ARBA" id="ARBA00007870"/>
    </source>
</evidence>
<comment type="similarity">
    <text evidence="1 4">Belongs to the ketopantoate reductase family.</text>
</comment>
<evidence type="ECO:0000256" key="2">
    <source>
        <dbReference type="ARBA" id="ARBA00022857"/>
    </source>
</evidence>
<dbReference type="InterPro" id="IPR008927">
    <property type="entry name" value="6-PGluconate_DH-like_C_sf"/>
</dbReference>
<name>A0A7W9KN22_9PSEU</name>
<evidence type="ECO:0000256" key="4">
    <source>
        <dbReference type="RuleBase" id="RU362068"/>
    </source>
</evidence>
<evidence type="ECO:0000259" key="5">
    <source>
        <dbReference type="Pfam" id="PF02558"/>
    </source>
</evidence>
<evidence type="ECO:0000313" key="8">
    <source>
        <dbReference type="Proteomes" id="UP000585638"/>
    </source>
</evidence>
<keyword evidence="2 4" id="KW-0521">NADP</keyword>
<comment type="pathway">
    <text evidence="4">Cofactor biosynthesis; (R)-pantothenate biosynthesis; (R)-pantoate from 3-methyl-2-oxobutanoate: step 2/2.</text>
</comment>
<dbReference type="GO" id="GO:0008677">
    <property type="term" value="F:2-dehydropantoate 2-reductase activity"/>
    <property type="evidence" value="ECO:0007669"/>
    <property type="project" value="UniProtKB-EC"/>
</dbReference>
<dbReference type="AlphaFoldDB" id="A0A7W9KN22"/>
<dbReference type="InterPro" id="IPR013328">
    <property type="entry name" value="6PGD_dom2"/>
</dbReference>
<feature type="domain" description="Ketopantoate reductase C-terminal" evidence="6">
    <location>
        <begin position="178"/>
        <end position="299"/>
    </location>
</feature>
<dbReference type="Gene3D" id="1.10.1040.10">
    <property type="entry name" value="N-(1-d-carboxylethyl)-l-norvaline Dehydrogenase, domain 2"/>
    <property type="match status" value="1"/>
</dbReference>
<evidence type="ECO:0000313" key="7">
    <source>
        <dbReference type="EMBL" id="MBB5894844.1"/>
    </source>
</evidence>
<dbReference type="Gene3D" id="3.40.50.720">
    <property type="entry name" value="NAD(P)-binding Rossmann-like Domain"/>
    <property type="match status" value="1"/>
</dbReference>
<dbReference type="Proteomes" id="UP000585638">
    <property type="component" value="Unassembled WGS sequence"/>
</dbReference>
<accession>A0A7W9KN22</accession>
<sequence>MRIAVMGTGGVGGYFGARLAAGGHDVAFIARGAQLEALRAKGLRVESPLGDLHLAEIVATDDPAELEPVDLVLFGVKLWDTEHAAEQIRPLLRPGTAVVSFQNGVVKDDILRRVLGPEHVLGGVCYIAATIAEPGVIKHANTLQRLVFGEYDGMPSARVEAFRNACADSGIDVEVSPDIERTIWEKFVFLVGLSGTTSLARTPIGPIRANPRSRAFLHDVMDEVVQVARAAGVELPADYAEDRMAFVDTVAETMTSSMHHDLERGNRLEVPWLSGDVVDRARALGVPAPANRAIADMLSVHAEGAQSAPIASHALRTPSP</sequence>
<dbReference type="InterPro" id="IPR013332">
    <property type="entry name" value="KPR_N"/>
</dbReference>
<dbReference type="UniPathway" id="UPA00028">
    <property type="reaction ID" value="UER00004"/>
</dbReference>
<evidence type="ECO:0000259" key="6">
    <source>
        <dbReference type="Pfam" id="PF08546"/>
    </source>
</evidence>
<comment type="caution">
    <text evidence="7">The sequence shown here is derived from an EMBL/GenBank/DDBJ whole genome shotgun (WGS) entry which is preliminary data.</text>
</comment>
<dbReference type="FunFam" id="1.10.1040.10:FF:000017">
    <property type="entry name" value="2-dehydropantoate 2-reductase"/>
    <property type="match status" value="1"/>
</dbReference>
<gene>
    <name evidence="7" type="ORF">BJ998_006040</name>
</gene>
<keyword evidence="4" id="KW-0566">Pantothenate biosynthesis</keyword>
<dbReference type="RefSeq" id="WP_184866715.1">
    <property type="nucleotide sequence ID" value="NZ_BAAAWY010000002.1"/>
</dbReference>
<dbReference type="EC" id="1.1.1.169" evidence="4"/>
<protein>
    <recommendedName>
        <fullName evidence="4">2-dehydropantoate 2-reductase</fullName>
        <ecNumber evidence="4">1.1.1.169</ecNumber>
    </recommendedName>
    <alternativeName>
        <fullName evidence="4">Ketopantoate reductase</fullName>
    </alternativeName>
</protein>
<dbReference type="Pfam" id="PF08546">
    <property type="entry name" value="ApbA_C"/>
    <property type="match status" value="1"/>
</dbReference>
<dbReference type="SUPFAM" id="SSF48179">
    <property type="entry name" value="6-phosphogluconate dehydrogenase C-terminal domain-like"/>
    <property type="match status" value="1"/>
</dbReference>
<feature type="domain" description="Ketopantoate reductase N-terminal" evidence="5">
    <location>
        <begin position="3"/>
        <end position="152"/>
    </location>
</feature>
<comment type="catalytic activity">
    <reaction evidence="4">
        <text>(R)-pantoate + NADP(+) = 2-dehydropantoate + NADPH + H(+)</text>
        <dbReference type="Rhea" id="RHEA:16233"/>
        <dbReference type="ChEBI" id="CHEBI:11561"/>
        <dbReference type="ChEBI" id="CHEBI:15378"/>
        <dbReference type="ChEBI" id="CHEBI:15980"/>
        <dbReference type="ChEBI" id="CHEBI:57783"/>
        <dbReference type="ChEBI" id="CHEBI:58349"/>
        <dbReference type="EC" id="1.1.1.169"/>
    </reaction>
</comment>
<reference evidence="7 8" key="1">
    <citation type="submission" date="2020-08" db="EMBL/GenBank/DDBJ databases">
        <title>Sequencing the genomes of 1000 actinobacteria strains.</title>
        <authorList>
            <person name="Klenk H.-P."/>
        </authorList>
    </citation>
    <scope>NUCLEOTIDE SEQUENCE [LARGE SCALE GENOMIC DNA]</scope>
    <source>
        <strain evidence="7 8">DSM 43851</strain>
    </source>
</reference>
<proteinExistence type="inferred from homology"/>
<dbReference type="PANTHER" id="PTHR21708:SF26">
    <property type="entry name" value="2-DEHYDROPANTOATE 2-REDUCTASE"/>
    <property type="match status" value="1"/>
</dbReference>
<dbReference type="InterPro" id="IPR051402">
    <property type="entry name" value="KPR-Related"/>
</dbReference>
<dbReference type="PANTHER" id="PTHR21708">
    <property type="entry name" value="PROBABLE 2-DEHYDROPANTOATE 2-REDUCTASE"/>
    <property type="match status" value="1"/>
</dbReference>
<dbReference type="NCBIfam" id="TIGR00745">
    <property type="entry name" value="apbA_panE"/>
    <property type="match status" value="1"/>
</dbReference>
<dbReference type="InterPro" id="IPR013752">
    <property type="entry name" value="KPA_reductase"/>
</dbReference>
<keyword evidence="3 4" id="KW-0560">Oxidoreductase</keyword>
<dbReference type="GO" id="GO:0005737">
    <property type="term" value="C:cytoplasm"/>
    <property type="evidence" value="ECO:0007669"/>
    <property type="project" value="TreeGrafter"/>
</dbReference>
<dbReference type="SUPFAM" id="SSF51735">
    <property type="entry name" value="NAD(P)-binding Rossmann-fold domains"/>
    <property type="match status" value="1"/>
</dbReference>
<dbReference type="InterPro" id="IPR036291">
    <property type="entry name" value="NAD(P)-bd_dom_sf"/>
</dbReference>
<keyword evidence="8" id="KW-1185">Reference proteome</keyword>
<evidence type="ECO:0000256" key="3">
    <source>
        <dbReference type="ARBA" id="ARBA00023002"/>
    </source>
</evidence>
<dbReference type="Pfam" id="PF02558">
    <property type="entry name" value="ApbA"/>
    <property type="match status" value="1"/>
</dbReference>
<comment type="function">
    <text evidence="4">Catalyzes the NADPH-dependent reduction of ketopantoate into pantoic acid.</text>
</comment>
<dbReference type="FunFam" id="3.40.50.720:FF:000307">
    <property type="entry name" value="2-dehydropantoate 2-reductase"/>
    <property type="match status" value="1"/>
</dbReference>
<dbReference type="GO" id="GO:0015940">
    <property type="term" value="P:pantothenate biosynthetic process"/>
    <property type="evidence" value="ECO:0007669"/>
    <property type="project" value="UniProtKB-UniPathway"/>
</dbReference>